<dbReference type="GO" id="GO:0005739">
    <property type="term" value="C:mitochondrion"/>
    <property type="evidence" value="ECO:0007669"/>
    <property type="project" value="TreeGrafter"/>
</dbReference>
<keyword evidence="1" id="KW-0285">Flavoprotein</keyword>
<organism evidence="5 6">
    <name type="scientific">Heligmosomoides polygyrus</name>
    <name type="common">Parasitic roundworm</name>
    <dbReference type="NCBI Taxonomy" id="6339"/>
    <lineage>
        <taxon>Eukaryota</taxon>
        <taxon>Metazoa</taxon>
        <taxon>Ecdysozoa</taxon>
        <taxon>Nematoda</taxon>
        <taxon>Chromadorea</taxon>
        <taxon>Rhabditida</taxon>
        <taxon>Rhabditina</taxon>
        <taxon>Rhabditomorpha</taxon>
        <taxon>Strongyloidea</taxon>
        <taxon>Heligmosomidae</taxon>
        <taxon>Heligmosomoides</taxon>
    </lineage>
</organism>
<protein>
    <submittedName>
        <fullName evidence="6">Pyr_redox_2 domain-containing protein</fullName>
    </submittedName>
</protein>
<evidence type="ECO:0000313" key="5">
    <source>
        <dbReference type="Proteomes" id="UP000050761"/>
    </source>
</evidence>
<dbReference type="InterPro" id="IPR050446">
    <property type="entry name" value="FAD-oxidoreductase/Apoptosis"/>
</dbReference>
<evidence type="ECO:0000259" key="4">
    <source>
        <dbReference type="Pfam" id="PF07992"/>
    </source>
</evidence>
<evidence type="ECO:0000256" key="3">
    <source>
        <dbReference type="ARBA" id="ARBA00023002"/>
    </source>
</evidence>
<keyword evidence="2" id="KW-0274">FAD</keyword>
<dbReference type="PRINTS" id="PR00411">
    <property type="entry name" value="PNDRDTASEI"/>
</dbReference>
<feature type="domain" description="FAD/NAD(P)-binding" evidence="4">
    <location>
        <begin position="2"/>
        <end position="268"/>
    </location>
</feature>
<reference evidence="6" key="1">
    <citation type="submission" date="2019-09" db="UniProtKB">
        <authorList>
            <consortium name="WormBaseParasite"/>
        </authorList>
    </citation>
    <scope>IDENTIFICATION</scope>
</reference>
<dbReference type="GO" id="GO:0033108">
    <property type="term" value="P:mitochondrial respiratory chain complex assembly"/>
    <property type="evidence" value="ECO:0007669"/>
    <property type="project" value="TreeGrafter"/>
</dbReference>
<dbReference type="InterPro" id="IPR023753">
    <property type="entry name" value="FAD/NAD-binding_dom"/>
</dbReference>
<dbReference type="PANTHER" id="PTHR43557:SF4">
    <property type="entry name" value="APOPTOSIS-INDUCING FACTOR 1, MITOCHONDRIAL"/>
    <property type="match status" value="1"/>
</dbReference>
<evidence type="ECO:0000256" key="1">
    <source>
        <dbReference type="ARBA" id="ARBA00022630"/>
    </source>
</evidence>
<dbReference type="WBParaSite" id="HPBE_0001734701-mRNA-1">
    <property type="protein sequence ID" value="HPBE_0001734701-mRNA-1"/>
    <property type="gene ID" value="HPBE_0001734701"/>
</dbReference>
<proteinExistence type="predicted"/>
<name>A0A183G6L1_HELPZ</name>
<keyword evidence="5" id="KW-1185">Reference proteome</keyword>
<dbReference type="GO" id="GO:0016174">
    <property type="term" value="F:NAD(P)H oxidase H2O2-forming activity"/>
    <property type="evidence" value="ECO:0007669"/>
    <property type="project" value="TreeGrafter"/>
</dbReference>
<dbReference type="InterPro" id="IPR036188">
    <property type="entry name" value="FAD/NAD-bd_sf"/>
</dbReference>
<dbReference type="AlphaFoldDB" id="A0A183G6L1"/>
<sequence>LLVGAGTAAYYASLAIRARHADAKVLMIGEEEHLPYNRPPLSKELWWYGDDSSSKNLQYEGLNGKKRDIFFEAEGFFVLPSELPQAAHGGVSLLKGHRVKKLSPDDKKVYLDDGTCIAFDKCLIATGGRPKVLPSLNEAPEDAKERILYLRGLDSVCKSSNSVAVVGGGFLGSELAYSIRRRYKDVQVTQIVAEEGNLNGVLPKFLSTKASEALRAFGVDVRTNSKVGPSYLWYANVEQSKPVICDCIVVAVGIEPNTSVAEASGFEVCSLFLFFFAYCSLCIVHPSA</sequence>
<dbReference type="Gene3D" id="3.50.50.60">
    <property type="entry name" value="FAD/NAD(P)-binding domain"/>
    <property type="match status" value="2"/>
</dbReference>
<dbReference type="GO" id="GO:0006915">
    <property type="term" value="P:apoptotic process"/>
    <property type="evidence" value="ECO:0007669"/>
    <property type="project" value="TreeGrafter"/>
</dbReference>
<evidence type="ECO:0000256" key="2">
    <source>
        <dbReference type="ARBA" id="ARBA00022827"/>
    </source>
</evidence>
<keyword evidence="3" id="KW-0560">Oxidoreductase</keyword>
<accession>A0A183G6L1</accession>
<dbReference type="Pfam" id="PF07992">
    <property type="entry name" value="Pyr_redox_2"/>
    <property type="match status" value="1"/>
</dbReference>
<dbReference type="SUPFAM" id="SSF51905">
    <property type="entry name" value="FAD/NAD(P)-binding domain"/>
    <property type="match status" value="1"/>
</dbReference>
<dbReference type="GO" id="GO:0071949">
    <property type="term" value="F:FAD binding"/>
    <property type="evidence" value="ECO:0007669"/>
    <property type="project" value="TreeGrafter"/>
</dbReference>
<dbReference type="PRINTS" id="PR00368">
    <property type="entry name" value="FADPNR"/>
</dbReference>
<dbReference type="Proteomes" id="UP000050761">
    <property type="component" value="Unassembled WGS sequence"/>
</dbReference>
<dbReference type="PANTHER" id="PTHR43557">
    <property type="entry name" value="APOPTOSIS-INDUCING FACTOR 1"/>
    <property type="match status" value="1"/>
</dbReference>
<evidence type="ECO:0000313" key="6">
    <source>
        <dbReference type="WBParaSite" id="HPBE_0001734701-mRNA-1"/>
    </source>
</evidence>